<organism evidence="9 10">
    <name type="scientific">Corynebacterium pseudokroppenstedtii</name>
    <dbReference type="NCBI Taxonomy" id="2804917"/>
    <lineage>
        <taxon>Bacteria</taxon>
        <taxon>Bacillati</taxon>
        <taxon>Actinomycetota</taxon>
        <taxon>Actinomycetes</taxon>
        <taxon>Mycobacteriales</taxon>
        <taxon>Corynebacteriaceae</taxon>
        <taxon>Corynebacterium</taxon>
    </lineage>
</organism>
<feature type="transmembrane region" description="Helical" evidence="7">
    <location>
        <begin position="574"/>
        <end position="599"/>
    </location>
</feature>
<keyword evidence="5 7" id="KW-0472">Membrane</keyword>
<reference evidence="9 10" key="1">
    <citation type="submission" date="2023-10" db="EMBL/GenBank/DDBJ databases">
        <title>complete genome sequence of Corynebacterium pseudokroppenstedtii P15-C1.</title>
        <authorList>
            <person name="Bruggemann H."/>
            <person name="Poehlein A."/>
        </authorList>
    </citation>
    <scope>NUCLEOTIDE SEQUENCE [LARGE SCALE GENOMIC DNA]</scope>
    <source>
        <strain evidence="9 10">P15_C1</strain>
    </source>
</reference>
<dbReference type="KEGG" id="cpsk:Q0N40_07035"/>
<comment type="subcellular location">
    <subcellularLocation>
        <location evidence="1">Cell membrane</location>
        <topology evidence="1">Multi-pass membrane protein</topology>
    </subcellularLocation>
</comment>
<dbReference type="Pfam" id="PF03772">
    <property type="entry name" value="Competence"/>
    <property type="match status" value="1"/>
</dbReference>
<evidence type="ECO:0000256" key="4">
    <source>
        <dbReference type="ARBA" id="ARBA00022989"/>
    </source>
</evidence>
<feature type="transmembrane region" description="Helical" evidence="7">
    <location>
        <begin position="74"/>
        <end position="96"/>
    </location>
</feature>
<evidence type="ECO:0000256" key="3">
    <source>
        <dbReference type="ARBA" id="ARBA00022692"/>
    </source>
</evidence>
<evidence type="ECO:0000256" key="1">
    <source>
        <dbReference type="ARBA" id="ARBA00004651"/>
    </source>
</evidence>
<keyword evidence="4 7" id="KW-1133">Transmembrane helix</keyword>
<dbReference type="InterPro" id="IPR004477">
    <property type="entry name" value="ComEC_N"/>
</dbReference>
<feature type="transmembrane region" description="Helical" evidence="7">
    <location>
        <begin position="34"/>
        <end position="54"/>
    </location>
</feature>
<name>A0AAU0PYA5_9CORY</name>
<evidence type="ECO:0000259" key="8">
    <source>
        <dbReference type="Pfam" id="PF03772"/>
    </source>
</evidence>
<feature type="transmembrane region" description="Helical" evidence="7">
    <location>
        <begin position="317"/>
        <end position="339"/>
    </location>
</feature>
<keyword evidence="10" id="KW-1185">Reference proteome</keyword>
<proteinExistence type="predicted"/>
<dbReference type="NCBIfam" id="TIGR00360">
    <property type="entry name" value="ComEC_N-term"/>
    <property type="match status" value="1"/>
</dbReference>
<dbReference type="AlphaFoldDB" id="A0AAU0PYA5"/>
<keyword evidence="3 7" id="KW-0812">Transmembrane</keyword>
<sequence>MPSRSDNPPAVGDSQSGRPKREGIKERVPLDGRLLPCAAGVWAASGLVVWFRWGTPETDSFHPDGGFIAWWLDHPVSAVAVCTALAAATVIAARCYMNRRRRSYGERIAVGLCRSWVLQLLMVAVGAIIGGIRSLYAIRRSSSHWLAHKQGSHLLIDHSMDCTATSYPRRLPESPFAPGQERYGVSVSLKGMPSDIFVSGGPELRAVNPGQRLEGLVSVKEAFQPGTAPVALSSAGHSGSGQGLHVVQEPPLWPMGWSVTRFWNVVCHAMSAVHREFLEASRRYVPEDLQGLAQGMVIGDTSLQSDDDKAAFVTSGLSHLSAVSGANVAIVLGVVAAIVSTERPRVRYLCAGCSLVGFVLLIGLDASVLRAAVAGTVGLLATMAGRRRQALPALCAGIIGLVVWNPDMAVSLGFALSCAATAGIICLAPPLSDAIEKVVVRVLTACGKSGEVSRRTRAVITGCAVCVAADVVTQPIILLVVGRTSALSIVANSLVGFVVAPVTVIGTIALVLCALSAVVHPLGARAGLVCDTVQWLSDSLCRGATWLASVGMAACTPVLWWIRWVGHAIAKCEAAQLVVGSPGSAIIVIAVVVGSYILLSTLWTGGFLSRLVSKPPSSRAGSTQRRLRRWMTSTWATSWWSKALGSVGVVVVAVSTCLAATDGATAGERDRSGEFSAGVGATGGGSSNQASEYALRPPRDAFDHLWTITHLVRSPSFPPAQWAAAVCPFSSSISVVMWPDSHYALVTVDKQPLVPADDVAPEVALQLERRIKDCARELKISSRNLVADDGSHREHGESVAFVGDKKQIDPESSSVRWFIITKPTSPSPSSHSGTGNQSFRLTQLANGTPVTTLVDEGIVVLLSNGKTCSWRFCP</sequence>
<feature type="transmembrane region" description="Helical" evidence="7">
    <location>
        <begin position="389"/>
        <end position="405"/>
    </location>
</feature>
<evidence type="ECO:0000313" key="9">
    <source>
        <dbReference type="EMBL" id="WPF24305.1"/>
    </source>
</evidence>
<feature type="region of interest" description="Disordered" evidence="6">
    <location>
        <begin position="666"/>
        <end position="692"/>
    </location>
</feature>
<gene>
    <name evidence="9" type="ORF">Q0N40_07035</name>
</gene>
<dbReference type="PANTHER" id="PTHR30619:SF7">
    <property type="entry name" value="BETA-LACTAMASE DOMAIN PROTEIN"/>
    <property type="match status" value="1"/>
</dbReference>
<feature type="region of interest" description="Disordered" evidence="6">
    <location>
        <begin position="1"/>
        <end position="23"/>
    </location>
</feature>
<feature type="transmembrane region" description="Helical" evidence="7">
    <location>
        <begin position="116"/>
        <end position="136"/>
    </location>
</feature>
<dbReference type="PANTHER" id="PTHR30619">
    <property type="entry name" value="DNA INTERNALIZATION/COMPETENCE PROTEIN COMEC/REC2"/>
    <property type="match status" value="1"/>
</dbReference>
<dbReference type="InterPro" id="IPR052159">
    <property type="entry name" value="Competence_DNA_uptake"/>
</dbReference>
<dbReference type="RefSeq" id="WP_204087234.1">
    <property type="nucleotide sequence ID" value="NZ_CP137757.1"/>
</dbReference>
<keyword evidence="2" id="KW-1003">Cell membrane</keyword>
<feature type="transmembrane region" description="Helical" evidence="7">
    <location>
        <begin position="543"/>
        <end position="562"/>
    </location>
</feature>
<feature type="transmembrane region" description="Helical" evidence="7">
    <location>
        <begin position="412"/>
        <end position="431"/>
    </location>
</feature>
<feature type="transmembrane region" description="Helical" evidence="7">
    <location>
        <begin position="494"/>
        <end position="523"/>
    </location>
</feature>
<feature type="transmembrane region" description="Helical" evidence="7">
    <location>
        <begin position="458"/>
        <end position="482"/>
    </location>
</feature>
<feature type="transmembrane region" description="Helical" evidence="7">
    <location>
        <begin position="346"/>
        <end position="369"/>
    </location>
</feature>
<feature type="domain" description="ComEC/Rec2-related protein" evidence="8">
    <location>
        <begin position="296"/>
        <end position="565"/>
    </location>
</feature>
<dbReference type="Proteomes" id="UP001174314">
    <property type="component" value="Chromosome"/>
</dbReference>
<dbReference type="EMBL" id="CP137757">
    <property type="protein sequence ID" value="WPF24305.1"/>
    <property type="molecule type" value="Genomic_DNA"/>
</dbReference>
<evidence type="ECO:0000313" key="10">
    <source>
        <dbReference type="Proteomes" id="UP001174314"/>
    </source>
</evidence>
<evidence type="ECO:0000256" key="7">
    <source>
        <dbReference type="SAM" id="Phobius"/>
    </source>
</evidence>
<evidence type="ECO:0000256" key="6">
    <source>
        <dbReference type="SAM" id="MobiDB-lite"/>
    </source>
</evidence>
<accession>A0AAU0PYA5</accession>
<evidence type="ECO:0000256" key="2">
    <source>
        <dbReference type="ARBA" id="ARBA00022475"/>
    </source>
</evidence>
<evidence type="ECO:0000256" key="5">
    <source>
        <dbReference type="ARBA" id="ARBA00023136"/>
    </source>
</evidence>
<protein>
    <submittedName>
        <fullName evidence="9">ComEC/Rec2 family competence protein</fullName>
    </submittedName>
</protein>
<dbReference type="GO" id="GO:0005886">
    <property type="term" value="C:plasma membrane"/>
    <property type="evidence" value="ECO:0007669"/>
    <property type="project" value="UniProtKB-SubCell"/>
</dbReference>